<name>A0A7Y4M502_9BRAD</name>
<comment type="caution">
    <text evidence="2">The sequence shown here is derived from an EMBL/GenBank/DDBJ whole genome shotgun (WGS) entry which is preliminary data.</text>
</comment>
<dbReference type="RefSeq" id="WP_171713527.1">
    <property type="nucleotide sequence ID" value="NZ_JAAVLW010000012.1"/>
</dbReference>
<dbReference type="Proteomes" id="UP000528734">
    <property type="component" value="Unassembled WGS sequence"/>
</dbReference>
<feature type="region of interest" description="Disordered" evidence="1">
    <location>
        <begin position="182"/>
        <end position="201"/>
    </location>
</feature>
<dbReference type="AlphaFoldDB" id="A0A7Y4M502"/>
<protein>
    <submittedName>
        <fullName evidence="2">Uncharacterized protein</fullName>
    </submittedName>
</protein>
<evidence type="ECO:0000313" key="3">
    <source>
        <dbReference type="Proteomes" id="UP000528734"/>
    </source>
</evidence>
<feature type="region of interest" description="Disordered" evidence="1">
    <location>
        <begin position="899"/>
        <end position="924"/>
    </location>
</feature>
<gene>
    <name evidence="2" type="ORF">HCN50_30310</name>
</gene>
<reference evidence="2 3" key="1">
    <citation type="submission" date="2020-03" db="EMBL/GenBank/DDBJ databases">
        <title>Bradyrhizobium diversity isolated from nodules of Muelleranthus trifoliolatus.</title>
        <authorList>
            <person name="Klepa M."/>
            <person name="Helene L."/>
            <person name="Hungria M."/>
        </authorList>
    </citation>
    <scope>NUCLEOTIDE SEQUENCE [LARGE SCALE GENOMIC DNA]</scope>
    <source>
        <strain evidence="2 3">WSM 1744</strain>
    </source>
</reference>
<evidence type="ECO:0000256" key="1">
    <source>
        <dbReference type="SAM" id="MobiDB-lite"/>
    </source>
</evidence>
<dbReference type="EMBL" id="JAAVLW010000012">
    <property type="protein sequence ID" value="NOJ50477.1"/>
    <property type="molecule type" value="Genomic_DNA"/>
</dbReference>
<proteinExistence type="predicted"/>
<feature type="compositionally biased region" description="Basic residues" evidence="1">
    <location>
        <begin position="914"/>
        <end position="924"/>
    </location>
</feature>
<evidence type="ECO:0000313" key="2">
    <source>
        <dbReference type="EMBL" id="NOJ50477.1"/>
    </source>
</evidence>
<keyword evidence="3" id="KW-1185">Reference proteome</keyword>
<organism evidence="2 3">
    <name type="scientific">Bradyrhizobium archetypum</name>
    <dbReference type="NCBI Taxonomy" id="2721160"/>
    <lineage>
        <taxon>Bacteria</taxon>
        <taxon>Pseudomonadati</taxon>
        <taxon>Pseudomonadota</taxon>
        <taxon>Alphaproteobacteria</taxon>
        <taxon>Hyphomicrobiales</taxon>
        <taxon>Nitrobacteraceae</taxon>
        <taxon>Bradyrhizobium</taxon>
    </lineage>
</organism>
<accession>A0A7Y4M502</accession>
<sequence length="924" mass="101447">MFEEFDARSQTKILRDADGVARTLSHPRYVATDARTPQLAAREYLARYGELLGLREQELKHLFAPTEQEPTADKVEYRLLSEKHQFDLTTVAFYQTHFGLPVWEAGLSITMKENPLRIIGAQTTRHPDPKIKRPSAQAVARSRAIDLQMLAKSLGLDSEPARDTSFGIDRQRLMVYRYERARRARSPDQQPKDGVALQASDPTLPLPAVDRSIREGEHYVVSAVYFRLDVKPFRPLHWVALIEVETLSVLLLSPFVDSVTGMVFQSDPVTVAGGPMPGAGTAALNPVRSTVTLAGLVPPVNGTQALSGDNVVIAEIETPVVAAPQLNTGMSFDFDVRTNDFAAVNAYYNCDRFYRQLEDLGFDRASYLPGTIFPSPVDHRGHIDPNHPQGDEINAHCVGTAGGTGIEYTSFALAHLGDLANPIGIACDCRVAMHELFGHGVLFNHVGSRNLPFSHSAGDSFAAILNDPGSQAPDRFETFPWITVANRRHDRAVAAGFGWSGNIALHPFTAVDPKGYENEQILSTTMFRIYRSIGGDSSDIAMKRFAARVTCYLMLNAIGSMTPATSPPDAERFAQALMTADAGNWVSEGLLGHAYGKVIRWAFEKQGMYQPAGTAKPNDNEGAPPLVDVYIEDGRSGEYQFQSNHWSCQAIWNRRQSDGGAVHEEPIVGVTNYAYVRIKNRGTQLATNVTVRAFHCRPSAGLVYPDDWQPMTTAQLSAADVQPNSAAEVLVGPFDWVPSQVGHECMFMVVSAPNDTSNIDNFTANDSMEEWRLVPNDNNIGQRNVSPVASSTGKRLVAGFDRLSFYLKNPFRSRARMTIRAVLPAFLAERGWRVAFSSAGVDAFTLEPSNGRKVTMRMLPGRDFTASDLLKANDSVIQIEACADGILVGGMSYPLTADRKKPVRSARRANGAAKSRKSAKKSKR</sequence>